<name>A0A4R4Q8I3_9ACTN</name>
<reference evidence="4 5" key="1">
    <citation type="submission" date="2019-03" db="EMBL/GenBank/DDBJ databases">
        <title>Draft genome sequences of novel Actinobacteria.</title>
        <authorList>
            <person name="Sahin N."/>
            <person name="Ay H."/>
            <person name="Saygin H."/>
        </authorList>
    </citation>
    <scope>NUCLEOTIDE SEQUENCE [LARGE SCALE GENOMIC DNA]</scope>
    <source>
        <strain evidence="4 5">JCM 30547</strain>
    </source>
</reference>
<comment type="caution">
    <text evidence="4">The sequence shown here is derived from an EMBL/GenBank/DDBJ whole genome shotgun (WGS) entry which is preliminary data.</text>
</comment>
<organism evidence="4 5">
    <name type="scientific">Kribbella albertanoniae</name>
    <dbReference type="NCBI Taxonomy" id="1266829"/>
    <lineage>
        <taxon>Bacteria</taxon>
        <taxon>Bacillati</taxon>
        <taxon>Actinomycetota</taxon>
        <taxon>Actinomycetes</taxon>
        <taxon>Propionibacteriales</taxon>
        <taxon>Kribbellaceae</taxon>
        <taxon>Kribbella</taxon>
    </lineage>
</organism>
<proteinExistence type="predicted"/>
<dbReference type="SUPFAM" id="SSF81301">
    <property type="entry name" value="Nucleotidyltransferase"/>
    <property type="match status" value="1"/>
</dbReference>
<dbReference type="InterPro" id="IPR025184">
    <property type="entry name" value="AadA_C"/>
</dbReference>
<protein>
    <submittedName>
        <fullName evidence="4">DUF4111 domain-containing protein</fullName>
    </submittedName>
</protein>
<dbReference type="InterPro" id="IPR002934">
    <property type="entry name" value="Polymerase_NTP_transf_dom"/>
</dbReference>
<dbReference type="RefSeq" id="WP_132405373.1">
    <property type="nucleotide sequence ID" value="NZ_SMKA01000032.1"/>
</dbReference>
<accession>A0A4R4Q8I3</accession>
<dbReference type="EMBL" id="SMKA01000032">
    <property type="protein sequence ID" value="TDC31544.1"/>
    <property type="molecule type" value="Genomic_DNA"/>
</dbReference>
<sequence length="268" mass="28983">MHVSGRAQSWTDCDADIREYVLQAAGLVDGWVYVHGSLAMGCFYRAKSDVDLLVVVPAPLTAAEREQVARGFAGTAATRPVLGDLEMSVLTAEQAATHQHPRPYEVHYSAMWTDAILDGQVDYTGSGADPDLAAHITVTRKRGVALSGPPPDEVFAPVPYDDYLSAVLEDLHDVMAGDALLKSPYYGVLNACRVLATLELGPGTVLSKEEGAVWAREHLPEAHHAVVEQALSCYRSATPVSAAERETDGHDWDSTALLSFRDWVLTQV</sequence>
<dbReference type="GO" id="GO:0016779">
    <property type="term" value="F:nucleotidyltransferase activity"/>
    <property type="evidence" value="ECO:0007669"/>
    <property type="project" value="InterPro"/>
</dbReference>
<dbReference type="OrthoDB" id="7058480at2"/>
<evidence type="ECO:0000313" key="5">
    <source>
        <dbReference type="Proteomes" id="UP000295075"/>
    </source>
</evidence>
<evidence type="ECO:0000259" key="3">
    <source>
        <dbReference type="Pfam" id="PF13427"/>
    </source>
</evidence>
<dbReference type="InterPro" id="IPR043519">
    <property type="entry name" value="NT_sf"/>
</dbReference>
<evidence type="ECO:0000313" key="4">
    <source>
        <dbReference type="EMBL" id="TDC31544.1"/>
    </source>
</evidence>
<dbReference type="Pfam" id="PF13427">
    <property type="entry name" value="AadA_C"/>
    <property type="match status" value="1"/>
</dbReference>
<dbReference type="Pfam" id="PF01909">
    <property type="entry name" value="NTP_transf_2"/>
    <property type="match status" value="1"/>
</dbReference>
<feature type="domain" description="Adenylyltransferase AadA C-terminal" evidence="3">
    <location>
        <begin position="153"/>
        <end position="242"/>
    </location>
</feature>
<dbReference type="AlphaFoldDB" id="A0A4R4Q8I3"/>
<keyword evidence="1" id="KW-0808">Transferase</keyword>
<evidence type="ECO:0000256" key="1">
    <source>
        <dbReference type="ARBA" id="ARBA00022679"/>
    </source>
</evidence>
<dbReference type="Proteomes" id="UP000295075">
    <property type="component" value="Unassembled WGS sequence"/>
</dbReference>
<keyword evidence="5" id="KW-1185">Reference proteome</keyword>
<dbReference type="CDD" id="cd05403">
    <property type="entry name" value="NT_KNTase_like"/>
    <property type="match status" value="1"/>
</dbReference>
<evidence type="ECO:0000259" key="2">
    <source>
        <dbReference type="Pfam" id="PF01909"/>
    </source>
</evidence>
<gene>
    <name evidence="4" type="ORF">E1261_10740</name>
</gene>
<feature type="domain" description="Polymerase nucleotidyl transferase" evidence="2">
    <location>
        <begin position="17"/>
        <end position="65"/>
    </location>
</feature>